<feature type="compositionally biased region" description="Polar residues" evidence="1">
    <location>
        <begin position="198"/>
        <end position="209"/>
    </location>
</feature>
<feature type="non-terminal residue" evidence="2">
    <location>
        <position position="1"/>
    </location>
</feature>
<name>A0ABQ5KUN3_9EUKA</name>
<feature type="region of interest" description="Disordered" evidence="1">
    <location>
        <begin position="1"/>
        <end position="212"/>
    </location>
</feature>
<reference evidence="2" key="1">
    <citation type="submission" date="2022-03" db="EMBL/GenBank/DDBJ databases">
        <title>Draft genome sequence of Aduncisulcus paluster, a free-living microaerophilic Fornicata.</title>
        <authorList>
            <person name="Yuyama I."/>
            <person name="Kume K."/>
            <person name="Tamura T."/>
            <person name="Inagaki Y."/>
            <person name="Hashimoto T."/>
        </authorList>
    </citation>
    <scope>NUCLEOTIDE SEQUENCE</scope>
    <source>
        <strain evidence="2">NY0171</strain>
    </source>
</reference>
<accession>A0ABQ5KUN3</accession>
<proteinExistence type="predicted"/>
<keyword evidence="3" id="KW-1185">Reference proteome</keyword>
<comment type="caution">
    <text evidence="2">The sequence shown here is derived from an EMBL/GenBank/DDBJ whole genome shotgun (WGS) entry which is preliminary data.</text>
</comment>
<feature type="compositionally biased region" description="Basic and acidic residues" evidence="1">
    <location>
        <begin position="146"/>
        <end position="170"/>
    </location>
</feature>
<dbReference type="EMBL" id="BQXS01011155">
    <property type="protein sequence ID" value="GKT36168.1"/>
    <property type="molecule type" value="Genomic_DNA"/>
</dbReference>
<feature type="compositionally biased region" description="Polar residues" evidence="1">
    <location>
        <begin position="1"/>
        <end position="24"/>
    </location>
</feature>
<organism evidence="2 3">
    <name type="scientific">Aduncisulcus paluster</name>
    <dbReference type="NCBI Taxonomy" id="2918883"/>
    <lineage>
        <taxon>Eukaryota</taxon>
        <taxon>Metamonada</taxon>
        <taxon>Carpediemonas-like organisms</taxon>
        <taxon>Aduncisulcus</taxon>
    </lineage>
</organism>
<dbReference type="Proteomes" id="UP001057375">
    <property type="component" value="Unassembled WGS sequence"/>
</dbReference>
<gene>
    <name evidence="2" type="ORF">ADUPG1_009185</name>
</gene>
<feature type="region of interest" description="Disordered" evidence="1">
    <location>
        <begin position="228"/>
        <end position="287"/>
    </location>
</feature>
<evidence type="ECO:0000256" key="1">
    <source>
        <dbReference type="SAM" id="MobiDB-lite"/>
    </source>
</evidence>
<feature type="compositionally biased region" description="Low complexity" evidence="1">
    <location>
        <begin position="101"/>
        <end position="113"/>
    </location>
</feature>
<feature type="compositionally biased region" description="Polar residues" evidence="1">
    <location>
        <begin position="30"/>
        <end position="47"/>
    </location>
</feature>
<evidence type="ECO:0000313" key="3">
    <source>
        <dbReference type="Proteomes" id="UP001057375"/>
    </source>
</evidence>
<protein>
    <submittedName>
        <fullName evidence="2">Uncharacterized protein</fullName>
    </submittedName>
</protein>
<sequence>LKMSESTSDVVKTEDSSSITQKGTNPAAPNANNLKFNTSVSSASSPGQRDGKKHPRMLSRSMKVVASTDNGDITSKKSSKKTTSSSITDSRKRKHPSVNKSPIPSDSSASSTPTWFDEEESPVDTHKLKEQQGKGEDISSQNSIFRKKDSSKRTIHSSRADIRFDLDKTVLEASGEDCQRKSMPSRRSKSSRGLPIRSKSSCQVPQSQPLIPHAPCVMQIKSVKSRFKSVKHRLGSAGSSRRGSVDSLGLLSSKGKKKKSTSPPESFMDFDGIGIPLSIPMGSSGIK</sequence>
<evidence type="ECO:0000313" key="2">
    <source>
        <dbReference type="EMBL" id="GKT36168.1"/>
    </source>
</evidence>
<feature type="compositionally biased region" description="Low complexity" evidence="1">
    <location>
        <begin position="235"/>
        <end position="253"/>
    </location>
</feature>
<feature type="compositionally biased region" description="Basic and acidic residues" evidence="1">
    <location>
        <begin position="123"/>
        <end position="137"/>
    </location>
</feature>